<evidence type="ECO:0000313" key="2">
    <source>
        <dbReference type="Proteomes" id="UP001164250"/>
    </source>
</evidence>
<proteinExistence type="predicted"/>
<reference evidence="2" key="1">
    <citation type="journal article" date="2023" name="G3 (Bethesda)">
        <title>Genome assembly and association tests identify interacting loci associated with vigor, precocity, and sex in interspecific pistachio rootstocks.</title>
        <authorList>
            <person name="Palmer W."/>
            <person name="Jacygrad E."/>
            <person name="Sagayaradj S."/>
            <person name="Cavanaugh K."/>
            <person name="Han R."/>
            <person name="Bertier L."/>
            <person name="Beede B."/>
            <person name="Kafkas S."/>
            <person name="Golino D."/>
            <person name="Preece J."/>
            <person name="Michelmore R."/>
        </authorList>
    </citation>
    <scope>NUCLEOTIDE SEQUENCE [LARGE SCALE GENOMIC DNA]</scope>
</reference>
<protein>
    <submittedName>
        <fullName evidence="1">Uncharacterized protein</fullName>
    </submittedName>
</protein>
<sequence length="347" mass="38539">MGKTSLPPGFRFHPTDVELVMYYLKRKVMGRKFEFDAIAEVDIYKCAPWDLPVLSHYPRLPFIRLHDVFNAFERKLDINPIFQINSSFEKENTPLYVILNLHFQDSYVLCKVFQKDGPGPRNGAQYGAPFKEEDWDDDEDVSCMGLVSEGVHSIPVPNLISPVAASSSCLSDAIPPANNVPSPTPENNGVPSEVATVFPEDDIVSMLAMFREDSSLFPNENGENENLGHQPNEIIEALPHSDVIDIYSGLGDLDNIDRLSEGACDFSSSYNEYGYLNQSFLGDNTPFLELHDLDAPLDSPAEAGISEPIHTNELYSNQNCYNAGRSSLTVNPGSSQCPFTLPDDFMA</sequence>
<dbReference type="Proteomes" id="UP001164250">
    <property type="component" value="Chromosome 5"/>
</dbReference>
<keyword evidence="2" id="KW-1185">Reference proteome</keyword>
<comment type="caution">
    <text evidence="1">The sequence shown here is derived from an EMBL/GenBank/DDBJ whole genome shotgun (WGS) entry which is preliminary data.</text>
</comment>
<evidence type="ECO:0000313" key="1">
    <source>
        <dbReference type="EMBL" id="KAJ0096487.1"/>
    </source>
</evidence>
<name>A0ACC1BCA0_9ROSI</name>
<dbReference type="EMBL" id="CM047901">
    <property type="protein sequence ID" value="KAJ0096487.1"/>
    <property type="molecule type" value="Genomic_DNA"/>
</dbReference>
<gene>
    <name evidence="1" type="ORF">Patl1_27899</name>
</gene>
<organism evidence="1 2">
    <name type="scientific">Pistacia atlantica</name>
    <dbReference type="NCBI Taxonomy" id="434234"/>
    <lineage>
        <taxon>Eukaryota</taxon>
        <taxon>Viridiplantae</taxon>
        <taxon>Streptophyta</taxon>
        <taxon>Embryophyta</taxon>
        <taxon>Tracheophyta</taxon>
        <taxon>Spermatophyta</taxon>
        <taxon>Magnoliopsida</taxon>
        <taxon>eudicotyledons</taxon>
        <taxon>Gunneridae</taxon>
        <taxon>Pentapetalae</taxon>
        <taxon>rosids</taxon>
        <taxon>malvids</taxon>
        <taxon>Sapindales</taxon>
        <taxon>Anacardiaceae</taxon>
        <taxon>Pistacia</taxon>
    </lineage>
</organism>
<accession>A0ACC1BCA0</accession>